<keyword evidence="4" id="KW-0813">Transport</keyword>
<evidence type="ECO:0000259" key="10">
    <source>
        <dbReference type="Pfam" id="PF04652"/>
    </source>
</evidence>
<dbReference type="InterPro" id="IPR044538">
    <property type="entry name" value="Vta1-like"/>
</dbReference>
<evidence type="ECO:0000256" key="6">
    <source>
        <dbReference type="ARBA" id="ARBA00022753"/>
    </source>
</evidence>
<feature type="region of interest" description="Disordered" evidence="9">
    <location>
        <begin position="419"/>
        <end position="584"/>
    </location>
</feature>
<dbReference type="GO" id="GO:0032511">
    <property type="term" value="P:late endosome to vacuole transport via multivesicular body sorting pathway"/>
    <property type="evidence" value="ECO:0007669"/>
    <property type="project" value="InterPro"/>
</dbReference>
<evidence type="ECO:0000256" key="4">
    <source>
        <dbReference type="ARBA" id="ARBA00022448"/>
    </source>
</evidence>
<dbReference type="Pfam" id="PF18097">
    <property type="entry name" value="Vta1_C"/>
    <property type="match status" value="1"/>
</dbReference>
<evidence type="ECO:0000256" key="5">
    <source>
        <dbReference type="ARBA" id="ARBA00022490"/>
    </source>
</evidence>
<dbReference type="InterPro" id="IPR023175">
    <property type="entry name" value="Vta1/CALS_N_sf"/>
</dbReference>
<keyword evidence="6" id="KW-0967">Endosome</keyword>
<dbReference type="GO" id="GO:0010008">
    <property type="term" value="C:endosome membrane"/>
    <property type="evidence" value="ECO:0007669"/>
    <property type="project" value="UniProtKB-SubCell"/>
</dbReference>
<comment type="caution">
    <text evidence="12">The sequence shown here is derived from an EMBL/GenBank/DDBJ whole genome shotgun (WGS) entry which is preliminary data.</text>
</comment>
<feature type="compositionally biased region" description="Low complexity" evidence="9">
    <location>
        <begin position="431"/>
        <end position="440"/>
    </location>
</feature>
<keyword evidence="13" id="KW-1185">Reference proteome</keyword>
<dbReference type="InterPro" id="IPR041212">
    <property type="entry name" value="Vta1_C"/>
</dbReference>
<reference evidence="12 13" key="1">
    <citation type="journal article" date="2024" name="Nat. Commun.">
        <title>Phylogenomics reveals the evolutionary origins of lichenization in chlorophyte algae.</title>
        <authorList>
            <person name="Puginier C."/>
            <person name="Libourel C."/>
            <person name="Otte J."/>
            <person name="Skaloud P."/>
            <person name="Haon M."/>
            <person name="Grisel S."/>
            <person name="Petersen M."/>
            <person name="Berrin J.G."/>
            <person name="Delaux P.M."/>
            <person name="Dal Grande F."/>
            <person name="Keller J."/>
        </authorList>
    </citation>
    <scope>NUCLEOTIDE SEQUENCE [LARGE SCALE GENOMIC DNA]</scope>
    <source>
        <strain evidence="12 13">SAG 2145</strain>
    </source>
</reference>
<keyword evidence="8" id="KW-0472">Membrane</keyword>
<organism evidence="12 13">
    <name type="scientific">Apatococcus lobatus</name>
    <dbReference type="NCBI Taxonomy" id="904363"/>
    <lineage>
        <taxon>Eukaryota</taxon>
        <taxon>Viridiplantae</taxon>
        <taxon>Chlorophyta</taxon>
        <taxon>core chlorophytes</taxon>
        <taxon>Trebouxiophyceae</taxon>
        <taxon>Chlorellales</taxon>
        <taxon>Chlorellaceae</taxon>
        <taxon>Apatococcus</taxon>
    </lineage>
</organism>
<dbReference type="Gene3D" id="1.25.40.270">
    <property type="entry name" value="Vacuolar protein sorting-associated protein vta1"/>
    <property type="match status" value="1"/>
</dbReference>
<comment type="similarity">
    <text evidence="3">Belongs to the VTA1 family.</text>
</comment>
<dbReference type="AlphaFoldDB" id="A0AAW1SB64"/>
<feature type="compositionally biased region" description="Polar residues" evidence="9">
    <location>
        <begin position="184"/>
        <end position="206"/>
    </location>
</feature>
<evidence type="ECO:0000256" key="2">
    <source>
        <dbReference type="ARBA" id="ARBA00004496"/>
    </source>
</evidence>
<dbReference type="EMBL" id="JALJOS010000002">
    <property type="protein sequence ID" value="KAK9843067.1"/>
    <property type="molecule type" value="Genomic_DNA"/>
</dbReference>
<dbReference type="PANTHER" id="PTHR46009:SF1">
    <property type="entry name" value="VACUOLAR PROTEIN SORTING-ASSOCIATED PROTEIN VTA1 HOMOLOG"/>
    <property type="match status" value="1"/>
</dbReference>
<keyword evidence="7" id="KW-0653">Protein transport</keyword>
<feature type="domain" description="Vta1/callose synthase N-terminal" evidence="10">
    <location>
        <begin position="12"/>
        <end position="146"/>
    </location>
</feature>
<keyword evidence="5" id="KW-0963">Cytoplasm</keyword>
<evidence type="ECO:0000313" key="13">
    <source>
        <dbReference type="Proteomes" id="UP001438707"/>
    </source>
</evidence>
<comment type="subcellular location">
    <subcellularLocation>
        <location evidence="2">Cytoplasm</location>
    </subcellularLocation>
    <subcellularLocation>
        <location evidence="1">Endosome membrane</location>
        <topology evidence="1">Peripheral membrane protein</topology>
    </subcellularLocation>
</comment>
<dbReference type="GO" id="GO:0015031">
    <property type="term" value="P:protein transport"/>
    <property type="evidence" value="ECO:0007669"/>
    <property type="project" value="UniProtKB-KW"/>
</dbReference>
<gene>
    <name evidence="12" type="ORF">WJX74_006506</name>
</gene>
<evidence type="ECO:0000259" key="11">
    <source>
        <dbReference type="Pfam" id="PF18097"/>
    </source>
</evidence>
<accession>A0AAW1SB64</accession>
<evidence type="ECO:0000256" key="7">
    <source>
        <dbReference type="ARBA" id="ARBA00022927"/>
    </source>
</evidence>
<dbReference type="InterPro" id="IPR039431">
    <property type="entry name" value="Vta1/CALS_N"/>
</dbReference>
<dbReference type="GO" id="GO:0005771">
    <property type="term" value="C:multivesicular body"/>
    <property type="evidence" value="ECO:0007669"/>
    <property type="project" value="TreeGrafter"/>
</dbReference>
<feature type="region of interest" description="Disordered" evidence="9">
    <location>
        <begin position="143"/>
        <end position="306"/>
    </location>
</feature>
<evidence type="ECO:0000256" key="3">
    <source>
        <dbReference type="ARBA" id="ARBA00007895"/>
    </source>
</evidence>
<protein>
    <submittedName>
        <fullName evidence="12">Uncharacterized protein</fullName>
    </submittedName>
</protein>
<sequence>MTTLEEQRKVLLPILKRADEVQQQEPKVAYYCRLYAVHQALSFEKRQPDIDSIVKILMSRLEKDKQKVQLSDTDQQHCETFAQLIFNRAEKMDQAGKWDQNTVIAYYSASYFIEICKQFGELAPDLAQMQKFAAWKASDLRKAIREGREPTPRALPSRDSITGEPDAAMPGVPDGGLPQELPRSFQSLDSMPRGSQDSMYPTSRSSGMPAEPEASPPGALHPPPPTPPINMPGSKAPQHPLSSSERGFSGGFDPREPLSNGSGYPAAFPPGPYAPPPPPAMPPGHHFDPAAHSQPADGSGVHHGMHRFYQGDSVYHKASSSSPPQPAKIVGFFTRPDGQQLFTVAVAGGSSPVPATADQLAQNFEPGERVLFRPADKRPSSEASVNQTDLTQWRPVYHITCDHGESCTTGDDCLTRLEEEPRDPLMPPSSLPSKISTSPSEDAQALNDPYSPAPGTPRSSARTPPAFHFPATSGPGPESTQPSAPPQGPADAQFGAPDANFGGYPSLRSPAQQPAPPPPPPQPPVSPPPWQHPQQPQPPFMGSAPSSPPPVSPQQVQSRSQPSLPLMPTSAGTPKYDPIPGYEPSLSEVTEAHKLSKYAASALSFEDIPTAIKHLTDALKLLTQPNQLKPHHPQRR</sequence>
<feature type="domain" description="Vta1 C-terminal" evidence="11">
    <location>
        <begin position="588"/>
        <end position="623"/>
    </location>
</feature>
<feature type="compositionally biased region" description="Low complexity" evidence="9">
    <location>
        <begin position="553"/>
        <end position="566"/>
    </location>
</feature>
<evidence type="ECO:0000256" key="8">
    <source>
        <dbReference type="ARBA" id="ARBA00023136"/>
    </source>
</evidence>
<dbReference type="Proteomes" id="UP001438707">
    <property type="component" value="Unassembled WGS sequence"/>
</dbReference>
<evidence type="ECO:0000313" key="12">
    <source>
        <dbReference type="EMBL" id="KAK9843067.1"/>
    </source>
</evidence>
<feature type="compositionally biased region" description="Pro residues" evidence="9">
    <location>
        <begin position="219"/>
        <end position="230"/>
    </location>
</feature>
<evidence type="ECO:0000256" key="1">
    <source>
        <dbReference type="ARBA" id="ARBA00004481"/>
    </source>
</evidence>
<proteinExistence type="inferred from homology"/>
<name>A0AAW1SB64_9CHLO</name>
<dbReference type="Gene3D" id="1.20.5.420">
    <property type="entry name" value="Immunoglobulin FC, subunit C"/>
    <property type="match status" value="1"/>
</dbReference>
<feature type="compositionally biased region" description="Pro residues" evidence="9">
    <location>
        <begin position="267"/>
        <end position="282"/>
    </location>
</feature>
<dbReference type="Pfam" id="PF04652">
    <property type="entry name" value="Vta1"/>
    <property type="match status" value="1"/>
</dbReference>
<dbReference type="PANTHER" id="PTHR46009">
    <property type="entry name" value="VACUOLAR PROTEIN SORTING-ASSOCIATED PROTEIN VTA1 HOMOLOG"/>
    <property type="match status" value="1"/>
</dbReference>
<evidence type="ECO:0000256" key="9">
    <source>
        <dbReference type="SAM" id="MobiDB-lite"/>
    </source>
</evidence>
<feature type="compositionally biased region" description="Pro residues" evidence="9">
    <location>
        <begin position="513"/>
        <end position="539"/>
    </location>
</feature>